<accession>A0A9E2SE84</accession>
<dbReference type="AlphaFoldDB" id="A0A9E2SE84"/>
<sequence>MDRKKFLVTNTTLLAGCVIVPGLPHALMEILKKADFSLETAAINKAINYKLDKLFEWMRSNGWIDYLEELSGKKLNGNINDLLPTLTGEISREKITVLRATRGFEDFAGNRLITPGFPAFSLIYHALASSRVKPTRLKDYCGLEQLDILEAAIYALSNWEKLKSYYGINPGEKLVLAVFAYEYRPSFKTPHHKYADLVFSRTGVGRIGDEPYHFDRINRCFVNKPSDISKIKHAAVIPARFGVFIARKVKNIDVSLMTTGIYKQGDLHNDSEDKNRYFLQPIRKISMEDSLIGGNRITYSETHRSEKLHSLFTRQKLEALSGIIPEIKTSEDLVIPASQTGIGSSFLAVSKPQQLIRTASAKGNIIYFKVPKDRGEDRFYNSFNTQEVEDIELLSQGARSPNEYDHPRNQALFVNVTHELPDTLKRTEYRQIQREMNSEFEKAIADGDYYSPAFEDSICDGCVMASIPSLEKAILPDVETIEILPAFSVITAPDFFPLVDNFDLIDYDIAPGNARTSNFYEGGIASLAIARLSPNPKSIPASGDPTIDTYTSVMSALPSKDSYICPPHLSNLPDDKTYYSSGFLPDASSSVFAPGWDITYAGENDRLFLSTEGLGSPFIEDMKLCSAMNGMWPAASPDASRTYQGSLQKQYRNPTAIPLLDEELGFHGRSQESPLSATFGWDGEQGPFIEKIKQKWKVNFTDLARADCVQNALDDRLDFSKLREITSAELIQRMACLKLCIERLPKVDFRSGEEGTLSTGYTYHWLVSAEKVNWGIENANAWGIPPTLVGSNKEWITLKENAKVKGLGYLFVFVDTVKDQLKKREWADYKRRRLDCQRIYICEVTSENIVYGKIIGNSIDWQP</sequence>
<dbReference type="RefSeq" id="WP_217794924.1">
    <property type="nucleotide sequence ID" value="NZ_JAHSPG010000018.1"/>
</dbReference>
<evidence type="ECO:0000313" key="2">
    <source>
        <dbReference type="Proteomes" id="UP000812270"/>
    </source>
</evidence>
<protein>
    <submittedName>
        <fullName evidence="1">Uncharacterized protein</fullName>
    </submittedName>
</protein>
<keyword evidence="2" id="KW-1185">Reference proteome</keyword>
<organism evidence="1 2">
    <name type="scientific">Pinibacter aurantiacus</name>
    <dbReference type="NCBI Taxonomy" id="2851599"/>
    <lineage>
        <taxon>Bacteria</taxon>
        <taxon>Pseudomonadati</taxon>
        <taxon>Bacteroidota</taxon>
        <taxon>Chitinophagia</taxon>
        <taxon>Chitinophagales</taxon>
        <taxon>Chitinophagaceae</taxon>
        <taxon>Pinibacter</taxon>
    </lineage>
</organism>
<reference evidence="1" key="1">
    <citation type="submission" date="2021-06" db="EMBL/GenBank/DDBJ databases">
        <authorList>
            <person name="Huq M.A."/>
        </authorList>
    </citation>
    <scope>NUCLEOTIDE SEQUENCE</scope>
    <source>
        <strain evidence="1">MAH-26</strain>
    </source>
</reference>
<dbReference type="Proteomes" id="UP000812270">
    <property type="component" value="Unassembled WGS sequence"/>
</dbReference>
<gene>
    <name evidence="1" type="ORF">KTO63_25235</name>
</gene>
<evidence type="ECO:0000313" key="1">
    <source>
        <dbReference type="EMBL" id="MBV4360492.1"/>
    </source>
</evidence>
<name>A0A9E2SE84_9BACT</name>
<dbReference type="EMBL" id="JAHSPG010000018">
    <property type="protein sequence ID" value="MBV4360492.1"/>
    <property type="molecule type" value="Genomic_DNA"/>
</dbReference>
<dbReference type="PROSITE" id="PS51257">
    <property type="entry name" value="PROKAR_LIPOPROTEIN"/>
    <property type="match status" value="1"/>
</dbReference>
<comment type="caution">
    <text evidence="1">The sequence shown here is derived from an EMBL/GenBank/DDBJ whole genome shotgun (WGS) entry which is preliminary data.</text>
</comment>
<proteinExistence type="predicted"/>